<feature type="transmembrane region" description="Helical" evidence="1">
    <location>
        <begin position="161"/>
        <end position="180"/>
    </location>
</feature>
<keyword evidence="4" id="KW-1185">Reference proteome</keyword>
<dbReference type="Proteomes" id="UP000244924">
    <property type="component" value="Unassembled WGS sequence"/>
</dbReference>
<feature type="signal peptide" evidence="2">
    <location>
        <begin position="1"/>
        <end position="19"/>
    </location>
</feature>
<proteinExistence type="predicted"/>
<feature type="chain" id="PRO_5015341174" description="VPLPA-CTERM protein sorting domain-containing protein" evidence="2">
    <location>
        <begin position="20"/>
        <end position="188"/>
    </location>
</feature>
<accession>A0A2R8B241</accession>
<evidence type="ECO:0000313" key="4">
    <source>
        <dbReference type="Proteomes" id="UP000244924"/>
    </source>
</evidence>
<evidence type="ECO:0000256" key="2">
    <source>
        <dbReference type="SAM" id="SignalP"/>
    </source>
</evidence>
<dbReference type="EMBL" id="OMOQ01000001">
    <property type="protein sequence ID" value="SPH16706.1"/>
    <property type="molecule type" value="Genomic_DNA"/>
</dbReference>
<sequence>MRIAAAVLFCLGLVLPAEAAQVSAFTRASNDGVYSLNQRQKNFFGVKNADYIAFVHVRAPQGGRFFAGDTFDATTAANSVASNGSAILAFLNGTNNRLNYTGNAFGRLGLTTFARNGPSFADGYAFLFSANAGSIRLQGNANFDASQSLGVLDFTPATVPLPAALPLLGVALGILGAGAARRRRARRT</sequence>
<dbReference type="OrthoDB" id="7888178at2"/>
<gene>
    <name evidence="3" type="ORF">DEA8626_00217</name>
</gene>
<dbReference type="RefSeq" id="WP_146188816.1">
    <property type="nucleotide sequence ID" value="NZ_OMOQ01000001.1"/>
</dbReference>
<protein>
    <recommendedName>
        <fullName evidence="5">VPLPA-CTERM protein sorting domain-containing protein</fullName>
    </recommendedName>
</protein>
<evidence type="ECO:0008006" key="5">
    <source>
        <dbReference type="Google" id="ProtNLM"/>
    </source>
</evidence>
<reference evidence="3 4" key="1">
    <citation type="submission" date="2018-03" db="EMBL/GenBank/DDBJ databases">
        <authorList>
            <person name="Keele B.F."/>
        </authorList>
    </citation>
    <scope>NUCLEOTIDE SEQUENCE [LARGE SCALE GENOMIC DNA]</scope>
    <source>
        <strain evidence="3 4">CECT 8626</strain>
    </source>
</reference>
<evidence type="ECO:0000256" key="1">
    <source>
        <dbReference type="SAM" id="Phobius"/>
    </source>
</evidence>
<keyword evidence="1" id="KW-0472">Membrane</keyword>
<evidence type="ECO:0000313" key="3">
    <source>
        <dbReference type="EMBL" id="SPH16706.1"/>
    </source>
</evidence>
<keyword evidence="1" id="KW-0812">Transmembrane</keyword>
<dbReference type="AlphaFoldDB" id="A0A2R8B241"/>
<keyword evidence="1" id="KW-1133">Transmembrane helix</keyword>
<keyword evidence="2" id="KW-0732">Signal</keyword>
<organism evidence="3 4">
    <name type="scientific">Albidovulum aquaemixtae</name>
    <dbReference type="NCBI Taxonomy" id="1542388"/>
    <lineage>
        <taxon>Bacteria</taxon>
        <taxon>Pseudomonadati</taxon>
        <taxon>Pseudomonadota</taxon>
        <taxon>Alphaproteobacteria</taxon>
        <taxon>Rhodobacterales</taxon>
        <taxon>Paracoccaceae</taxon>
        <taxon>Albidovulum</taxon>
    </lineage>
</organism>
<name>A0A2R8B241_9RHOB</name>